<dbReference type="Gene3D" id="1.10.10.10">
    <property type="entry name" value="Winged helix-like DNA-binding domain superfamily/Winged helix DNA-binding domain"/>
    <property type="match status" value="1"/>
</dbReference>
<evidence type="ECO:0000256" key="2">
    <source>
        <dbReference type="ARBA" id="ARBA00023015"/>
    </source>
</evidence>
<proteinExistence type="inferred from homology"/>
<dbReference type="SUPFAM" id="SSF88946">
    <property type="entry name" value="Sigma2 domain of RNA polymerase sigma factors"/>
    <property type="match status" value="1"/>
</dbReference>
<keyword evidence="3" id="KW-0731">Sigma factor</keyword>
<gene>
    <name evidence="8" type="ORF">CA12_39240</name>
</gene>
<dbReference type="InterPro" id="IPR013324">
    <property type="entry name" value="RNA_pol_sigma_r3/r4-like"/>
</dbReference>
<keyword evidence="4" id="KW-0238">DNA-binding</keyword>
<dbReference type="GO" id="GO:0006352">
    <property type="term" value="P:DNA-templated transcription initiation"/>
    <property type="evidence" value="ECO:0007669"/>
    <property type="project" value="InterPro"/>
</dbReference>
<dbReference type="PANTHER" id="PTHR43133:SF8">
    <property type="entry name" value="RNA POLYMERASE SIGMA FACTOR HI_1459-RELATED"/>
    <property type="match status" value="1"/>
</dbReference>
<dbReference type="GO" id="GO:0003677">
    <property type="term" value="F:DNA binding"/>
    <property type="evidence" value="ECO:0007669"/>
    <property type="project" value="UniProtKB-KW"/>
</dbReference>
<dbReference type="KEGG" id="acaf:CA12_39240"/>
<accession>A0A517PEI9</accession>
<dbReference type="InterPro" id="IPR036388">
    <property type="entry name" value="WH-like_DNA-bd_sf"/>
</dbReference>
<evidence type="ECO:0000256" key="1">
    <source>
        <dbReference type="ARBA" id="ARBA00010641"/>
    </source>
</evidence>
<dbReference type="SUPFAM" id="SSF88659">
    <property type="entry name" value="Sigma3 and sigma4 domains of RNA polymerase sigma factors"/>
    <property type="match status" value="1"/>
</dbReference>
<name>A0A517PEI9_9PLAN</name>
<organism evidence="8 9">
    <name type="scientific">Alienimonas californiensis</name>
    <dbReference type="NCBI Taxonomy" id="2527989"/>
    <lineage>
        <taxon>Bacteria</taxon>
        <taxon>Pseudomonadati</taxon>
        <taxon>Planctomycetota</taxon>
        <taxon>Planctomycetia</taxon>
        <taxon>Planctomycetales</taxon>
        <taxon>Planctomycetaceae</taxon>
        <taxon>Alienimonas</taxon>
    </lineage>
</organism>
<feature type="domain" description="RNA polymerase sigma-70 ECF-like HTH" evidence="7">
    <location>
        <begin position="7"/>
        <end position="194"/>
    </location>
</feature>
<dbReference type="InterPro" id="IPR053812">
    <property type="entry name" value="HTH_Sigma70_ECF-like"/>
</dbReference>
<keyword evidence="5" id="KW-0804">Transcription</keyword>
<evidence type="ECO:0000256" key="6">
    <source>
        <dbReference type="SAM" id="MobiDB-lite"/>
    </source>
</evidence>
<sequence length="222" mass="23635">MEQTGGVTQFLPGVRIGDPDAVGEVARQYLPRVVRLLERKLRGLRAADAENVAGSVFLALWNHAGGGRFGAGTLSDSEDLWRWLLRVTDRKAIDYARREKAAKRGGGRTRGAGDVFSAEGPSDGLDGAASVELSPADLAAFADTFERLMASLPNDLTREVVVGRLESRTSGEIARALGVSPKTVKRKLSGIRDLIRSGVIDGLAPPTARRGSGDDVPEDADD</sequence>
<evidence type="ECO:0000256" key="3">
    <source>
        <dbReference type="ARBA" id="ARBA00023082"/>
    </source>
</evidence>
<reference evidence="8 9" key="1">
    <citation type="submission" date="2019-02" db="EMBL/GenBank/DDBJ databases">
        <title>Deep-cultivation of Planctomycetes and their phenomic and genomic characterization uncovers novel biology.</title>
        <authorList>
            <person name="Wiegand S."/>
            <person name="Jogler M."/>
            <person name="Boedeker C."/>
            <person name="Pinto D."/>
            <person name="Vollmers J."/>
            <person name="Rivas-Marin E."/>
            <person name="Kohn T."/>
            <person name="Peeters S.H."/>
            <person name="Heuer A."/>
            <person name="Rast P."/>
            <person name="Oberbeckmann S."/>
            <person name="Bunk B."/>
            <person name="Jeske O."/>
            <person name="Meyerdierks A."/>
            <person name="Storesund J.E."/>
            <person name="Kallscheuer N."/>
            <person name="Luecker S."/>
            <person name="Lage O.M."/>
            <person name="Pohl T."/>
            <person name="Merkel B.J."/>
            <person name="Hornburger P."/>
            <person name="Mueller R.-W."/>
            <person name="Bruemmer F."/>
            <person name="Labrenz M."/>
            <person name="Spormann A.M."/>
            <person name="Op den Camp H."/>
            <person name="Overmann J."/>
            <person name="Amann R."/>
            <person name="Jetten M.S.M."/>
            <person name="Mascher T."/>
            <person name="Medema M.H."/>
            <person name="Devos D.P."/>
            <person name="Kaster A.-K."/>
            <person name="Ovreas L."/>
            <person name="Rohde M."/>
            <person name="Galperin M.Y."/>
            <person name="Jogler C."/>
        </authorList>
    </citation>
    <scope>NUCLEOTIDE SEQUENCE [LARGE SCALE GENOMIC DNA]</scope>
    <source>
        <strain evidence="8 9">CA12</strain>
    </source>
</reference>
<dbReference type="Gene3D" id="1.10.1740.10">
    <property type="match status" value="1"/>
</dbReference>
<evidence type="ECO:0000259" key="7">
    <source>
        <dbReference type="Pfam" id="PF07638"/>
    </source>
</evidence>
<protein>
    <submittedName>
        <fullName evidence="8">RNA polymerase sigma factor</fullName>
    </submittedName>
</protein>
<evidence type="ECO:0000313" key="8">
    <source>
        <dbReference type="EMBL" id="QDT17790.1"/>
    </source>
</evidence>
<dbReference type="InterPro" id="IPR039425">
    <property type="entry name" value="RNA_pol_sigma-70-like"/>
</dbReference>
<comment type="similarity">
    <text evidence="1">Belongs to the sigma-70 factor family. ECF subfamily.</text>
</comment>
<dbReference type="AlphaFoldDB" id="A0A517PEI9"/>
<dbReference type="Proteomes" id="UP000318741">
    <property type="component" value="Chromosome"/>
</dbReference>
<dbReference type="EMBL" id="CP036265">
    <property type="protein sequence ID" value="QDT17790.1"/>
    <property type="molecule type" value="Genomic_DNA"/>
</dbReference>
<evidence type="ECO:0000256" key="4">
    <source>
        <dbReference type="ARBA" id="ARBA00023125"/>
    </source>
</evidence>
<dbReference type="InterPro" id="IPR013325">
    <property type="entry name" value="RNA_pol_sigma_r2"/>
</dbReference>
<keyword evidence="2" id="KW-0805">Transcription regulation</keyword>
<dbReference type="PANTHER" id="PTHR43133">
    <property type="entry name" value="RNA POLYMERASE ECF-TYPE SIGMA FACTO"/>
    <property type="match status" value="1"/>
</dbReference>
<evidence type="ECO:0000313" key="9">
    <source>
        <dbReference type="Proteomes" id="UP000318741"/>
    </source>
</evidence>
<keyword evidence="9" id="KW-1185">Reference proteome</keyword>
<evidence type="ECO:0000256" key="5">
    <source>
        <dbReference type="ARBA" id="ARBA00023163"/>
    </source>
</evidence>
<dbReference type="GO" id="GO:0016987">
    <property type="term" value="F:sigma factor activity"/>
    <property type="evidence" value="ECO:0007669"/>
    <property type="project" value="UniProtKB-KW"/>
</dbReference>
<feature type="region of interest" description="Disordered" evidence="6">
    <location>
        <begin position="201"/>
        <end position="222"/>
    </location>
</feature>
<dbReference type="Pfam" id="PF07638">
    <property type="entry name" value="Sigma70_ECF"/>
    <property type="match status" value="1"/>
</dbReference>